<sequence>MAATNITTHSQKITLKLNAYDWSDKLFLDTSIILAIDYYNLTNNHWELVMEALPITFRISCLGCPSYHSVALESKRVLEMKITATFIDLIMSSSDIWGREGKNVLYQKRGMAWPYLIKNLTNLDGATHRLLCHVAIQVTVKEVTFWSNFQVQNNTLLPIEMCVVDDAGCIIRQPYNISCISSKNQDLARFSWKDLVKNPVCTIACQSIDLEEPTLSFTAATIYDEEDSTVRYYPKITLCLRPLIEIKTLLLFLLLNK</sequence>
<keyword evidence="3" id="KW-1185">Reference proteome</keyword>
<proteinExistence type="predicted"/>
<feature type="domain" description="Vacuolar protein sorting-associated protein 13 VPS13 adaptor binding" evidence="1">
    <location>
        <begin position="189"/>
        <end position="252"/>
    </location>
</feature>
<evidence type="ECO:0000313" key="2">
    <source>
        <dbReference type="EMBL" id="MBW0466010.1"/>
    </source>
</evidence>
<name>A0A9Q3BIX9_9BASI</name>
<evidence type="ECO:0000259" key="1">
    <source>
        <dbReference type="Pfam" id="PF25036"/>
    </source>
</evidence>
<reference evidence="2" key="1">
    <citation type="submission" date="2021-03" db="EMBL/GenBank/DDBJ databases">
        <title>Draft genome sequence of rust myrtle Austropuccinia psidii MF-1, a brazilian biotype.</title>
        <authorList>
            <person name="Quecine M.C."/>
            <person name="Pachon D.M.R."/>
            <person name="Bonatelli M.L."/>
            <person name="Correr F.H."/>
            <person name="Franceschini L.M."/>
            <person name="Leite T.F."/>
            <person name="Margarido G.R.A."/>
            <person name="Almeida C.A."/>
            <person name="Ferrarezi J.A."/>
            <person name="Labate C.A."/>
        </authorList>
    </citation>
    <scope>NUCLEOTIDE SEQUENCE</scope>
    <source>
        <strain evidence="2">MF-1</strain>
    </source>
</reference>
<dbReference type="AlphaFoldDB" id="A0A9Q3BIX9"/>
<dbReference type="InterPro" id="IPR009543">
    <property type="entry name" value="VPS13_VAB"/>
</dbReference>
<dbReference type="Proteomes" id="UP000765509">
    <property type="component" value="Unassembled WGS sequence"/>
</dbReference>
<comment type="caution">
    <text evidence="2">The sequence shown here is derived from an EMBL/GenBank/DDBJ whole genome shotgun (WGS) entry which is preliminary data.</text>
</comment>
<dbReference type="EMBL" id="AVOT02001188">
    <property type="protein sequence ID" value="MBW0466010.1"/>
    <property type="molecule type" value="Genomic_DNA"/>
</dbReference>
<evidence type="ECO:0000313" key="3">
    <source>
        <dbReference type="Proteomes" id="UP000765509"/>
    </source>
</evidence>
<dbReference type="OrthoDB" id="2518958at2759"/>
<gene>
    <name evidence="2" type="ORF">O181_005725</name>
</gene>
<organism evidence="2 3">
    <name type="scientific">Austropuccinia psidii MF-1</name>
    <dbReference type="NCBI Taxonomy" id="1389203"/>
    <lineage>
        <taxon>Eukaryota</taxon>
        <taxon>Fungi</taxon>
        <taxon>Dikarya</taxon>
        <taxon>Basidiomycota</taxon>
        <taxon>Pucciniomycotina</taxon>
        <taxon>Pucciniomycetes</taxon>
        <taxon>Pucciniales</taxon>
        <taxon>Sphaerophragmiaceae</taxon>
        <taxon>Austropuccinia</taxon>
    </lineage>
</organism>
<accession>A0A9Q3BIX9</accession>
<protein>
    <recommendedName>
        <fullName evidence="1">Vacuolar protein sorting-associated protein 13 VPS13 adaptor binding domain-containing protein</fullName>
    </recommendedName>
</protein>
<dbReference type="Pfam" id="PF25036">
    <property type="entry name" value="VPS13_VAB"/>
    <property type="match status" value="1"/>
</dbReference>